<reference evidence="3 4" key="1">
    <citation type="submission" date="2023-02" db="EMBL/GenBank/DDBJ databases">
        <title>Oceanobacillus kimchii IFOP_LL358 isolated form Alexandrium catenella lab strain.</title>
        <authorList>
            <person name="Gajardo G."/>
            <person name="Ueki S."/>
            <person name="Maruyama F."/>
        </authorList>
    </citation>
    <scope>NUCLEOTIDE SEQUENCE [LARGE SCALE GENOMIC DNA]</scope>
    <source>
        <strain evidence="3 4">IFOP_LL358</strain>
    </source>
</reference>
<dbReference type="InterPro" id="IPR006829">
    <property type="entry name" value="LXG_dom"/>
</dbReference>
<feature type="domain" description="LXG" evidence="2">
    <location>
        <begin position="1"/>
        <end position="229"/>
    </location>
</feature>
<evidence type="ECO:0000259" key="2">
    <source>
        <dbReference type="PROSITE" id="PS51756"/>
    </source>
</evidence>
<dbReference type="EMBL" id="BSKO01000001">
    <property type="protein sequence ID" value="GLO66093.1"/>
    <property type="molecule type" value="Genomic_DNA"/>
</dbReference>
<accession>A0ABQ5TGU3</accession>
<organism evidence="3 4">
    <name type="scientific">Oceanobacillus kimchii</name>
    <dbReference type="NCBI Taxonomy" id="746691"/>
    <lineage>
        <taxon>Bacteria</taxon>
        <taxon>Bacillati</taxon>
        <taxon>Bacillota</taxon>
        <taxon>Bacilli</taxon>
        <taxon>Bacillales</taxon>
        <taxon>Bacillaceae</taxon>
        <taxon>Oceanobacillus</taxon>
    </lineage>
</organism>
<protein>
    <recommendedName>
        <fullName evidence="2">LXG domain-containing protein</fullName>
    </recommendedName>
</protein>
<dbReference type="Pfam" id="PF04740">
    <property type="entry name" value="LXG"/>
    <property type="match status" value="1"/>
</dbReference>
<dbReference type="Proteomes" id="UP001275436">
    <property type="component" value="Unassembled WGS sequence"/>
</dbReference>
<evidence type="ECO:0000313" key="3">
    <source>
        <dbReference type="EMBL" id="GLO66093.1"/>
    </source>
</evidence>
<comment type="similarity">
    <text evidence="1">In the N-terminal section; belongs to the LXG family.</text>
</comment>
<dbReference type="RefSeq" id="WP_317957986.1">
    <property type="nucleotide sequence ID" value="NZ_BSKO01000001.1"/>
</dbReference>
<evidence type="ECO:0000313" key="4">
    <source>
        <dbReference type="Proteomes" id="UP001275436"/>
    </source>
</evidence>
<dbReference type="PROSITE" id="PS51756">
    <property type="entry name" value="LXG"/>
    <property type="match status" value="1"/>
</dbReference>
<comment type="caution">
    <text evidence="3">The sequence shown here is derived from an EMBL/GenBank/DDBJ whole genome shotgun (WGS) entry which is preliminary data.</text>
</comment>
<proteinExistence type="inferred from homology"/>
<evidence type="ECO:0000256" key="1">
    <source>
        <dbReference type="ARBA" id="ARBA00034117"/>
    </source>
</evidence>
<keyword evidence="4" id="KW-1185">Reference proteome</keyword>
<gene>
    <name evidence="3" type="ORF">MACH08_18770</name>
</gene>
<name>A0ABQ5TGU3_9BACI</name>
<sequence length="436" mass="49261">MAHKVDIDEVLELSHNLKEYTEKTEGNLNDIKQAIYKIQSMDSFTGKAASNAKNYFSDIHLTLLDSFSKLFMKMNTDLEKHLSEFQSNVDASPAARIDSNYLLDTKESVETTYEKLEKESQSINNTIDSVLDISNVSKPDFALVTNDKQEVSKSLTDLNDKLETYTTTEVDSDIEELLHHIKLTVDRADATKGEQRFTNYVNTLDINGLPVLKEHVNSFREEQLLAGRNLPYLEYNPSIKVNNEGSDGSGIVKWEKNNMEVSQGKSVDYEALGIQPSSIELNGHQVNYTIEDGDFIIFKDNPKLHYYTQDAEQGKINFRIAEGTKFATNVTASLTLARVGLFAGEKVKSVKKALDKLENTKVPYLKDVSPVVGSYYIQSNIPYWKEIVGTPIPESGTKEIVLYISDDEGNTWDGRVRFVIKPSGDVSYNIFKERER</sequence>